<dbReference type="RefSeq" id="WP_111612613.1">
    <property type="nucleotide sequence ID" value="NZ_QLLK01000010.1"/>
</dbReference>
<dbReference type="AlphaFoldDB" id="A0A327P344"/>
<dbReference type="EMBL" id="QLLK01000010">
    <property type="protein sequence ID" value="RAI86725.1"/>
    <property type="molecule type" value="Genomic_DNA"/>
</dbReference>
<evidence type="ECO:0000313" key="1">
    <source>
        <dbReference type="EMBL" id="RAI86725.1"/>
    </source>
</evidence>
<dbReference type="Proteomes" id="UP000249610">
    <property type="component" value="Unassembled WGS sequence"/>
</dbReference>
<proteinExistence type="predicted"/>
<comment type="caution">
    <text evidence="1">The sequence shown here is derived from an EMBL/GenBank/DDBJ whole genome shotgun (WGS) entry which is preliminary data.</text>
</comment>
<name>A0A327P344_9BACT</name>
<protein>
    <submittedName>
        <fullName evidence="1">Uncharacterized protein</fullName>
    </submittedName>
</protein>
<gene>
    <name evidence="1" type="ORF">LV83_03281</name>
</gene>
<accession>A0A327P344</accession>
<organism evidence="1 2">
    <name type="scientific">Algoriphagus yeomjeoni</name>
    <dbReference type="NCBI Taxonomy" id="291403"/>
    <lineage>
        <taxon>Bacteria</taxon>
        <taxon>Pseudomonadati</taxon>
        <taxon>Bacteroidota</taxon>
        <taxon>Cytophagia</taxon>
        <taxon>Cytophagales</taxon>
        <taxon>Cyclobacteriaceae</taxon>
        <taxon>Algoriphagus</taxon>
    </lineage>
</organism>
<reference evidence="1 2" key="1">
    <citation type="submission" date="2018-06" db="EMBL/GenBank/DDBJ databases">
        <title>Genomic Encyclopedia of Archaeal and Bacterial Type Strains, Phase II (KMG-II): from individual species to whole genera.</title>
        <authorList>
            <person name="Goeker M."/>
        </authorList>
    </citation>
    <scope>NUCLEOTIDE SEQUENCE [LARGE SCALE GENOMIC DNA]</scope>
    <source>
        <strain evidence="1 2">DSM 23446</strain>
    </source>
</reference>
<dbReference type="OrthoDB" id="1377330at2"/>
<sequence>MTLQELIDLKVRFEPYLNDGDYTFIGPNDLNLLSGFIANVNFLAPANFFATTFGNSLRNQDAVLMALSQLQSHTQFRIFVVLGDMEKSGVLIHSTIEEYCNRNKIEFL</sequence>
<evidence type="ECO:0000313" key="2">
    <source>
        <dbReference type="Proteomes" id="UP000249610"/>
    </source>
</evidence>
<keyword evidence="2" id="KW-1185">Reference proteome</keyword>